<feature type="binding site" evidence="2">
    <location>
        <position position="29"/>
    </location>
    <ligand>
        <name>substrate</name>
    </ligand>
</feature>
<reference evidence="3" key="1">
    <citation type="submission" date="2020-10" db="EMBL/GenBank/DDBJ databases">
        <authorList>
            <person name="Gilroy R."/>
        </authorList>
    </citation>
    <scope>NUCLEOTIDE SEQUENCE</scope>
    <source>
        <strain evidence="3">14508</strain>
    </source>
</reference>
<dbReference type="Gene3D" id="3.40.1180.10">
    <property type="entry name" value="Decaprenyl diphosphate synthase-like"/>
    <property type="match status" value="1"/>
</dbReference>
<dbReference type="AlphaFoldDB" id="A0A9D1G7Y0"/>
<feature type="binding site" evidence="2">
    <location>
        <position position="16"/>
    </location>
    <ligand>
        <name>Mg(2+)</name>
        <dbReference type="ChEBI" id="CHEBI:18420"/>
    </ligand>
</feature>
<dbReference type="PROSITE" id="PS01066">
    <property type="entry name" value="UPP_SYNTHASE"/>
    <property type="match status" value="1"/>
</dbReference>
<feature type="active site" description="Proton acceptor" evidence="2">
    <location>
        <position position="64"/>
    </location>
</feature>
<sequence length="237" mass="27635">MSQSNSIPIHLALILDGNGRWAKKKGLIRSVGHKEGAQRLIENIQYAFSKGIQVVSIFAFSTENWKRPKDEVDYLFSLPKLFFDEHISYFIENKIKIVISGEYQKLPKDTVLVLKDALEKTKNFDKKIFNIALNYGGKDEILMACQKIAFDYKNHHLQLGEITKDRFEDYLYHKLPPIDLLIRTSNEQRLSNFMLWQLAYAELVFVKTLWPAFTSKKLEKALQIYAKRNRRFGGLNT</sequence>
<evidence type="ECO:0000313" key="3">
    <source>
        <dbReference type="EMBL" id="HIT17326.1"/>
    </source>
</evidence>
<dbReference type="GO" id="GO:0045547">
    <property type="term" value="F:ditrans,polycis-polyprenyl diphosphate synthase [(2E,6E)-farnesyl diphosphate specific] activity"/>
    <property type="evidence" value="ECO:0007669"/>
    <property type="project" value="TreeGrafter"/>
</dbReference>
<protein>
    <recommendedName>
        <fullName evidence="2">Isoprenyl transferase</fullName>
        <ecNumber evidence="2">2.5.1.-</ecNumber>
    </recommendedName>
</protein>
<evidence type="ECO:0000256" key="2">
    <source>
        <dbReference type="HAMAP-Rule" id="MF_01139"/>
    </source>
</evidence>
<comment type="subunit">
    <text evidence="2">Homodimer.</text>
</comment>
<dbReference type="CDD" id="cd00475">
    <property type="entry name" value="Cis_IPPS"/>
    <property type="match status" value="1"/>
</dbReference>
<dbReference type="Pfam" id="PF01255">
    <property type="entry name" value="Prenyltransf"/>
    <property type="match status" value="1"/>
</dbReference>
<evidence type="ECO:0000256" key="1">
    <source>
        <dbReference type="ARBA" id="ARBA00022679"/>
    </source>
</evidence>
<keyword evidence="2" id="KW-0479">Metal-binding</keyword>
<gene>
    <name evidence="3" type="primary">uppS</name>
    <name evidence="3" type="ORF">IAD04_02960</name>
</gene>
<keyword evidence="2" id="KW-0460">Magnesium</keyword>
<comment type="caution">
    <text evidence="3">The sequence shown here is derived from an EMBL/GenBank/DDBJ whole genome shotgun (WGS) entry which is preliminary data.</text>
</comment>
<feature type="binding site" evidence="2">
    <location>
        <begin position="189"/>
        <end position="191"/>
    </location>
    <ligand>
        <name>substrate</name>
    </ligand>
</feature>
<dbReference type="InterPro" id="IPR001441">
    <property type="entry name" value="UPP_synth-like"/>
</dbReference>
<feature type="binding site" evidence="2">
    <location>
        <position position="33"/>
    </location>
    <ligand>
        <name>substrate</name>
    </ligand>
</feature>
<comment type="cofactor">
    <cofactor evidence="2">
        <name>Mg(2+)</name>
        <dbReference type="ChEBI" id="CHEBI:18420"/>
    </cofactor>
    <text evidence="2">Binds 2 magnesium ions per subunit.</text>
</comment>
<dbReference type="EC" id="2.5.1.-" evidence="2"/>
<reference evidence="3" key="2">
    <citation type="journal article" date="2021" name="PeerJ">
        <title>Extensive microbial diversity within the chicken gut microbiome revealed by metagenomics and culture.</title>
        <authorList>
            <person name="Gilroy R."/>
            <person name="Ravi A."/>
            <person name="Getino M."/>
            <person name="Pursley I."/>
            <person name="Horton D.L."/>
            <person name="Alikhan N.F."/>
            <person name="Baker D."/>
            <person name="Gharbi K."/>
            <person name="Hall N."/>
            <person name="Watson M."/>
            <person name="Adriaenssens E.M."/>
            <person name="Foster-Nyarko E."/>
            <person name="Jarju S."/>
            <person name="Secka A."/>
            <person name="Antonio M."/>
            <person name="Oren A."/>
            <person name="Chaudhuri R.R."/>
            <person name="La Ragione R."/>
            <person name="Hildebrand F."/>
            <person name="Pallen M.J."/>
        </authorList>
    </citation>
    <scope>NUCLEOTIDE SEQUENCE</scope>
    <source>
        <strain evidence="3">14508</strain>
    </source>
</reference>
<dbReference type="NCBIfam" id="TIGR00055">
    <property type="entry name" value="uppS"/>
    <property type="match status" value="1"/>
</dbReference>
<dbReference type="HAMAP" id="MF_01139">
    <property type="entry name" value="ISPT"/>
    <property type="match status" value="1"/>
</dbReference>
<comment type="function">
    <text evidence="2">Catalyzes the condensation of isopentenyl diphosphate (IPP) with allylic pyrophosphates generating different type of terpenoids.</text>
</comment>
<dbReference type="GO" id="GO:0000287">
    <property type="term" value="F:magnesium ion binding"/>
    <property type="evidence" value="ECO:0007669"/>
    <property type="project" value="UniProtKB-UniRule"/>
</dbReference>
<feature type="binding site" evidence="2">
    <location>
        <position position="65"/>
    </location>
    <ligand>
        <name>substrate</name>
    </ligand>
</feature>
<name>A0A9D1G7Y0_9FIRM</name>
<dbReference type="GO" id="GO:0016094">
    <property type="term" value="P:polyprenol biosynthetic process"/>
    <property type="evidence" value="ECO:0007669"/>
    <property type="project" value="TreeGrafter"/>
</dbReference>
<feature type="binding site" evidence="2">
    <location>
        <position position="67"/>
    </location>
    <ligand>
        <name>substrate</name>
    </ligand>
</feature>
<comment type="similarity">
    <text evidence="2">Belongs to the UPP synthase family.</text>
</comment>
<dbReference type="InterPro" id="IPR036424">
    <property type="entry name" value="UPP_synth-like_sf"/>
</dbReference>
<feature type="active site" evidence="2">
    <location>
        <position position="16"/>
    </location>
</feature>
<accession>A0A9D1G7Y0</accession>
<dbReference type="PANTHER" id="PTHR10291:SF0">
    <property type="entry name" value="DEHYDRODOLICHYL DIPHOSPHATE SYNTHASE 2"/>
    <property type="match status" value="1"/>
</dbReference>
<dbReference type="EMBL" id="DVKI01000093">
    <property type="protein sequence ID" value="HIT17326.1"/>
    <property type="molecule type" value="Genomic_DNA"/>
</dbReference>
<organism evidence="3 4">
    <name type="scientific">Candidatus Caccosoma faecigallinarum</name>
    <dbReference type="NCBI Taxonomy" id="2840720"/>
    <lineage>
        <taxon>Bacteria</taxon>
        <taxon>Bacillati</taxon>
        <taxon>Bacillota</taxon>
        <taxon>Bacillota incertae sedis</taxon>
        <taxon>Candidatus Caccosoma</taxon>
    </lineage>
</organism>
<proteinExistence type="inferred from homology"/>
<feature type="binding site" evidence="2">
    <location>
        <position position="183"/>
    </location>
    <ligand>
        <name>substrate</name>
    </ligand>
</feature>
<dbReference type="Proteomes" id="UP000886893">
    <property type="component" value="Unassembled WGS sequence"/>
</dbReference>
<dbReference type="InterPro" id="IPR018520">
    <property type="entry name" value="UPP_synth-like_CS"/>
</dbReference>
<dbReference type="FunFam" id="3.40.1180.10:FF:000001">
    <property type="entry name" value="(2E,6E)-farnesyl-diphosphate-specific ditrans,polycis-undecaprenyl-diphosphate synthase"/>
    <property type="match status" value="1"/>
</dbReference>
<feature type="binding site" evidence="2">
    <location>
        <position position="202"/>
    </location>
    <ligand>
        <name>Mg(2+)</name>
        <dbReference type="ChEBI" id="CHEBI:18420"/>
    </ligand>
</feature>
<feature type="binding site" evidence="2">
    <location>
        <position position="21"/>
    </location>
    <ligand>
        <name>substrate</name>
    </ligand>
</feature>
<dbReference type="SUPFAM" id="SSF64005">
    <property type="entry name" value="Undecaprenyl diphosphate synthase"/>
    <property type="match status" value="1"/>
</dbReference>
<keyword evidence="1 2" id="KW-0808">Transferase</keyword>
<feature type="binding site" evidence="2">
    <location>
        <begin position="61"/>
        <end position="63"/>
    </location>
    <ligand>
        <name>substrate</name>
    </ligand>
</feature>
<dbReference type="PANTHER" id="PTHR10291">
    <property type="entry name" value="DEHYDRODOLICHYL DIPHOSPHATE SYNTHASE FAMILY MEMBER"/>
    <property type="match status" value="1"/>
</dbReference>
<evidence type="ECO:0000313" key="4">
    <source>
        <dbReference type="Proteomes" id="UP000886893"/>
    </source>
</evidence>
<feature type="binding site" evidence="2">
    <location>
        <begin position="17"/>
        <end position="20"/>
    </location>
    <ligand>
        <name>substrate</name>
    </ligand>
</feature>